<accession>A0ABX7LEP5</accession>
<dbReference type="GO" id="GO:0016787">
    <property type="term" value="F:hydrolase activity"/>
    <property type="evidence" value="ECO:0007669"/>
    <property type="project" value="UniProtKB-KW"/>
</dbReference>
<organism evidence="4 5">
    <name type="scientific">Paenibacillus tianjinensis</name>
    <dbReference type="NCBI Taxonomy" id="2810347"/>
    <lineage>
        <taxon>Bacteria</taxon>
        <taxon>Bacillati</taxon>
        <taxon>Bacillota</taxon>
        <taxon>Bacilli</taxon>
        <taxon>Bacillales</taxon>
        <taxon>Paenibacillaceae</taxon>
        <taxon>Paenibacillus</taxon>
    </lineage>
</organism>
<evidence type="ECO:0000256" key="1">
    <source>
        <dbReference type="ARBA" id="ARBA00022801"/>
    </source>
</evidence>
<name>A0ABX7LEP5_9BACL</name>
<dbReference type="Pfam" id="PF01156">
    <property type="entry name" value="IU_nuc_hydro"/>
    <property type="match status" value="1"/>
</dbReference>
<dbReference type="SUPFAM" id="SSF53590">
    <property type="entry name" value="Nucleoside hydrolase"/>
    <property type="match status" value="1"/>
</dbReference>
<dbReference type="Proteomes" id="UP000663452">
    <property type="component" value="Chromosome"/>
</dbReference>
<evidence type="ECO:0000256" key="2">
    <source>
        <dbReference type="ARBA" id="ARBA00023295"/>
    </source>
</evidence>
<gene>
    <name evidence="4" type="ORF">JRJ22_03430</name>
</gene>
<dbReference type="InterPro" id="IPR023186">
    <property type="entry name" value="IUNH"/>
</dbReference>
<sequence>MTARKKVILDVDTGVDDALAIMLAVTSGQLDIVGITTVSGNVSLDQATLNTCKILELLGVSGQIPVYRGADKPLVRDSVFEHRVHGSDGIGGALGDMTVTKQAEAELAEDFIIRQVQAHSGEVTLIMTAPLTNLARALHKCPELTQHAAEVIVMGGVVQGFGNITPTAEYNMYVDPEAAKLVLAAGFPRLTLVGLDVTRRALLSADDIKKLQIPAIREYVERSTADYRTRYFERNGVQACALHDPLAVGVALNRSFVTVHDYYVDVETRSELCDGQTVCDFQDRLGKPANAAVCLEVDAPAFLECFINSLNSNSLNSLNQEPKKDGSQ</sequence>
<dbReference type="PANTHER" id="PTHR12304:SF4">
    <property type="entry name" value="URIDINE NUCLEOSIDASE"/>
    <property type="match status" value="1"/>
</dbReference>
<dbReference type="EMBL" id="CP070969">
    <property type="protein sequence ID" value="QSF45706.1"/>
    <property type="molecule type" value="Genomic_DNA"/>
</dbReference>
<keyword evidence="5" id="KW-1185">Reference proteome</keyword>
<protein>
    <submittedName>
        <fullName evidence="4">Nucleoside hydrolase</fullName>
    </submittedName>
</protein>
<keyword evidence="2" id="KW-0326">Glycosidase</keyword>
<dbReference type="InterPro" id="IPR036452">
    <property type="entry name" value="Ribo_hydro-like"/>
</dbReference>
<dbReference type="RefSeq" id="WP_206103238.1">
    <property type="nucleotide sequence ID" value="NZ_CP070969.1"/>
</dbReference>
<dbReference type="InterPro" id="IPR001910">
    <property type="entry name" value="Inosine/uridine_hydrolase_dom"/>
</dbReference>
<dbReference type="Gene3D" id="3.90.245.10">
    <property type="entry name" value="Ribonucleoside hydrolase-like"/>
    <property type="match status" value="1"/>
</dbReference>
<feature type="domain" description="Inosine/uridine-preferring nucleoside hydrolase" evidence="3">
    <location>
        <begin position="7"/>
        <end position="304"/>
    </location>
</feature>
<evidence type="ECO:0000313" key="5">
    <source>
        <dbReference type="Proteomes" id="UP000663452"/>
    </source>
</evidence>
<dbReference type="PANTHER" id="PTHR12304">
    <property type="entry name" value="INOSINE-URIDINE PREFERRING NUCLEOSIDE HYDROLASE"/>
    <property type="match status" value="1"/>
</dbReference>
<evidence type="ECO:0000259" key="3">
    <source>
        <dbReference type="Pfam" id="PF01156"/>
    </source>
</evidence>
<evidence type="ECO:0000313" key="4">
    <source>
        <dbReference type="EMBL" id="QSF45706.1"/>
    </source>
</evidence>
<proteinExistence type="predicted"/>
<keyword evidence="1 4" id="KW-0378">Hydrolase</keyword>
<reference evidence="4 5" key="1">
    <citation type="submission" date="2021-02" db="EMBL/GenBank/DDBJ databases">
        <title>Paenibacillus tianjinensis sp. nov.</title>
        <authorList>
            <person name="Liu H."/>
        </authorList>
    </citation>
    <scope>NUCLEOTIDE SEQUENCE [LARGE SCALE GENOMIC DNA]</scope>
    <source>
        <strain evidence="4 5">TB2019</strain>
    </source>
</reference>